<evidence type="ECO:0008006" key="4">
    <source>
        <dbReference type="Google" id="ProtNLM"/>
    </source>
</evidence>
<dbReference type="Proteomes" id="UP000253083">
    <property type="component" value="Unassembled WGS sequence"/>
</dbReference>
<accession>A0A395JHG8</accession>
<organism evidence="2 3">
    <name type="scientific">Arenicella xantha</name>
    <dbReference type="NCBI Taxonomy" id="644221"/>
    <lineage>
        <taxon>Bacteria</taxon>
        <taxon>Pseudomonadati</taxon>
        <taxon>Pseudomonadota</taxon>
        <taxon>Gammaproteobacteria</taxon>
        <taxon>Arenicellales</taxon>
        <taxon>Arenicellaceae</taxon>
        <taxon>Arenicella</taxon>
    </lineage>
</organism>
<dbReference type="RefSeq" id="WP_113955962.1">
    <property type="nucleotide sequence ID" value="NZ_QNRT01000010.1"/>
</dbReference>
<reference evidence="2 3" key="1">
    <citation type="submission" date="2018-06" db="EMBL/GenBank/DDBJ databases">
        <title>Genomic Encyclopedia of Type Strains, Phase IV (KMG-IV): sequencing the most valuable type-strain genomes for metagenomic binning, comparative biology and taxonomic classification.</title>
        <authorList>
            <person name="Goeker M."/>
        </authorList>
    </citation>
    <scope>NUCLEOTIDE SEQUENCE [LARGE SCALE GENOMIC DNA]</scope>
    <source>
        <strain evidence="2 3">DSM 24032</strain>
    </source>
</reference>
<evidence type="ECO:0000313" key="3">
    <source>
        <dbReference type="Proteomes" id="UP000253083"/>
    </source>
</evidence>
<feature type="compositionally biased region" description="Basic residues" evidence="1">
    <location>
        <begin position="23"/>
        <end position="37"/>
    </location>
</feature>
<comment type="caution">
    <text evidence="2">The sequence shown here is derived from an EMBL/GenBank/DDBJ whole genome shotgun (WGS) entry which is preliminary data.</text>
</comment>
<dbReference type="EMBL" id="QNRT01000010">
    <property type="protein sequence ID" value="RBP47079.1"/>
    <property type="molecule type" value="Genomic_DNA"/>
</dbReference>
<dbReference type="FunCoup" id="A0A395JHG8">
    <property type="interactions" value="36"/>
</dbReference>
<feature type="region of interest" description="Disordered" evidence="1">
    <location>
        <begin position="18"/>
        <end position="42"/>
    </location>
</feature>
<keyword evidence="3" id="KW-1185">Reference proteome</keyword>
<dbReference type="AlphaFoldDB" id="A0A395JHG8"/>
<gene>
    <name evidence="2" type="ORF">DFR28_11042</name>
</gene>
<protein>
    <recommendedName>
        <fullName evidence="4">Nucleoprotein/polynucleotide-associated enzyme</fullName>
    </recommendedName>
</protein>
<dbReference type="OrthoDB" id="5294470at2"/>
<name>A0A395JHG8_9GAMM</name>
<dbReference type="InParanoid" id="A0A395JHG8"/>
<dbReference type="InterPro" id="IPR018636">
    <property type="entry name" value="DUF2058"/>
</dbReference>
<sequence length="177" mass="20096">MSTSLKDQLLKAGLVKKKDVQKTAKKKAPSVPKKARNKASEATLRAQRAMLDKAKKDKALNEKRKAEAERKARYAQIKQLVDGGKLDRKKGETAFNFPFKKKIKTIYVTDEQHKLLSKQQVTIISMDNELFEIVPKKVAEQVAKREPQRIINISSSSDTPSANDPYADYEIPDDLIW</sequence>
<evidence type="ECO:0000256" key="1">
    <source>
        <dbReference type="SAM" id="MobiDB-lite"/>
    </source>
</evidence>
<dbReference type="Pfam" id="PF09831">
    <property type="entry name" value="DUF2058"/>
    <property type="match status" value="1"/>
</dbReference>
<evidence type="ECO:0000313" key="2">
    <source>
        <dbReference type="EMBL" id="RBP47079.1"/>
    </source>
</evidence>
<proteinExistence type="predicted"/>